<keyword evidence="2" id="KW-1185">Reference proteome</keyword>
<gene>
    <name evidence="1" type="ORF">DSM5745_04125</name>
</gene>
<accession>A0A3D8SBS2</accession>
<sequence>MSETTRFNLGVAYQFGDQPSDLILPQEILNMINEYIVGGRPGKPNYFGRVPGHLCLVNSTWRRIFTPALYANFRFTGNVNDLPSLWGFVRTLYQNPELGSLVKELTLTTWDIHAPFTLEAKDIDAFSTLLNAHGGIPDGQCIDDFRTNLALVMGMHAHLPNSNSVLEQLNTMLKERYATALYAQNQAWFDSIFELIIGSPVMLPAAQRTLQPGTLTSGYQVPLAIVAIALCPNLTRLNYNVTHSGQCIFFERILAFATGSLALPDAYLNRPPLGNLEVFNIGGQPVGSNGGHVRVMVSECMPYWQIPSLKTLSILNADEISFPLINPTQRFSAVEHLSIQCSSNVTHLPSLFEQMPKLSKLSLQLGVQYSYATDNDDADPTGPAQWVGIWRMLYHLKDRLEYLDLRQDAIVFSEASDPTAPYFHTQRADGTPLEPFCPPLHEFANLRHLHIPILGLAGHNCDLAGEHGAKLKFASHLPPSVESLGIYGASEPWVQFYFPTLDKELEGVMASGSGAGEDRHLRAFVYDGISATNRRHHELIERVGAAAARAGILFLHSGEEYLLRGGEVSAWGLLNTRVEMDWIGELLGQLDIGRVVPRGIEVGGWRGRLGR</sequence>
<comment type="caution">
    <text evidence="1">The sequence shown here is derived from an EMBL/GenBank/DDBJ whole genome shotgun (WGS) entry which is preliminary data.</text>
</comment>
<protein>
    <recommendedName>
        <fullName evidence="3">F-box domain-containing protein</fullName>
    </recommendedName>
</protein>
<proteinExistence type="predicted"/>
<evidence type="ECO:0000313" key="2">
    <source>
        <dbReference type="Proteomes" id="UP000256690"/>
    </source>
</evidence>
<dbReference type="Proteomes" id="UP000256690">
    <property type="component" value="Unassembled WGS sequence"/>
</dbReference>
<dbReference type="OrthoDB" id="5402033at2759"/>
<dbReference type="EMBL" id="PVWQ01000004">
    <property type="protein sequence ID" value="RDW83799.1"/>
    <property type="molecule type" value="Genomic_DNA"/>
</dbReference>
<dbReference type="SUPFAM" id="SSF52047">
    <property type="entry name" value="RNI-like"/>
    <property type="match status" value="1"/>
</dbReference>
<dbReference type="AlphaFoldDB" id="A0A3D8SBS2"/>
<name>A0A3D8SBS2_9EURO</name>
<dbReference type="RefSeq" id="XP_026605137.1">
    <property type="nucleotide sequence ID" value="XM_026746141.1"/>
</dbReference>
<reference evidence="1 2" key="1">
    <citation type="journal article" date="2018" name="IMA Fungus">
        <title>IMA Genome-F 9: Draft genome sequence of Annulohypoxylon stygium, Aspergillus mulundensis, Berkeleyomyces basicola (syn. Thielaviopsis basicola), Ceratocystis smalleyi, two Cercospora beticola strains, Coleophoma cylindrospora, Fusarium fracticaudum, Phialophora cf. hyalina, and Morchella septimelata.</title>
        <authorList>
            <person name="Wingfield B.D."/>
            <person name="Bills G.F."/>
            <person name="Dong Y."/>
            <person name="Huang W."/>
            <person name="Nel W.J."/>
            <person name="Swalarsk-Parry B.S."/>
            <person name="Vaghefi N."/>
            <person name="Wilken P.M."/>
            <person name="An Z."/>
            <person name="de Beer Z.W."/>
            <person name="De Vos L."/>
            <person name="Chen L."/>
            <person name="Duong T.A."/>
            <person name="Gao Y."/>
            <person name="Hammerbacher A."/>
            <person name="Kikkert J.R."/>
            <person name="Li Y."/>
            <person name="Li H."/>
            <person name="Li K."/>
            <person name="Li Q."/>
            <person name="Liu X."/>
            <person name="Ma X."/>
            <person name="Naidoo K."/>
            <person name="Pethybridge S.J."/>
            <person name="Sun J."/>
            <person name="Steenkamp E.T."/>
            <person name="van der Nest M.A."/>
            <person name="van Wyk S."/>
            <person name="Wingfield M.J."/>
            <person name="Xiong C."/>
            <person name="Yue Q."/>
            <person name="Zhang X."/>
        </authorList>
    </citation>
    <scope>NUCLEOTIDE SEQUENCE [LARGE SCALE GENOMIC DNA]</scope>
    <source>
        <strain evidence="1 2">DSM 5745</strain>
    </source>
</reference>
<evidence type="ECO:0008006" key="3">
    <source>
        <dbReference type="Google" id="ProtNLM"/>
    </source>
</evidence>
<evidence type="ECO:0000313" key="1">
    <source>
        <dbReference type="EMBL" id="RDW83799.1"/>
    </source>
</evidence>
<organism evidence="1 2">
    <name type="scientific">Aspergillus mulundensis</name>
    <dbReference type="NCBI Taxonomy" id="1810919"/>
    <lineage>
        <taxon>Eukaryota</taxon>
        <taxon>Fungi</taxon>
        <taxon>Dikarya</taxon>
        <taxon>Ascomycota</taxon>
        <taxon>Pezizomycotina</taxon>
        <taxon>Eurotiomycetes</taxon>
        <taxon>Eurotiomycetidae</taxon>
        <taxon>Eurotiales</taxon>
        <taxon>Aspergillaceae</taxon>
        <taxon>Aspergillus</taxon>
        <taxon>Aspergillus subgen. Nidulantes</taxon>
    </lineage>
</organism>
<dbReference type="GeneID" id="38114495"/>